<keyword evidence="2" id="KW-1185">Reference proteome</keyword>
<gene>
    <name evidence="1" type="ORF">PHYEVI_LOCUS6281</name>
</gene>
<evidence type="ECO:0000313" key="2">
    <source>
        <dbReference type="Proteomes" id="UP001153712"/>
    </source>
</evidence>
<dbReference type="Proteomes" id="UP001153712">
    <property type="component" value="Chromosome 3"/>
</dbReference>
<feature type="non-terminal residue" evidence="1">
    <location>
        <position position="1"/>
    </location>
</feature>
<dbReference type="EMBL" id="OU900096">
    <property type="protein sequence ID" value="CAG9859920.1"/>
    <property type="molecule type" value="Genomic_DNA"/>
</dbReference>
<accession>A0A9N9XMK9</accession>
<protein>
    <submittedName>
        <fullName evidence="1">Uncharacterized protein</fullName>
    </submittedName>
</protein>
<dbReference type="AlphaFoldDB" id="A0A9N9XMK9"/>
<evidence type="ECO:0000313" key="1">
    <source>
        <dbReference type="EMBL" id="CAG9859920.1"/>
    </source>
</evidence>
<name>A0A9N9XMK9_PHYSR</name>
<proteinExistence type="predicted"/>
<sequence>LCKLIRRNNKNKILCGIRYWHGNLFVNRHRYLLPVINLNRHVNVLLNVTHLDGNWNFLNNRNWNVLVNFNRHLYRYVNWIRTVHFNINGSWHLNRHSPLHRIRSWTSYRNTNFIYHLNVLPDFSAKVDYGAQRNFRPNVIVRTGIDGMSVYRRTIR</sequence>
<reference evidence="1" key="1">
    <citation type="submission" date="2022-01" db="EMBL/GenBank/DDBJ databases">
        <authorList>
            <person name="King R."/>
        </authorList>
    </citation>
    <scope>NUCLEOTIDE SEQUENCE</scope>
</reference>
<organism evidence="1 2">
    <name type="scientific">Phyllotreta striolata</name>
    <name type="common">Striped flea beetle</name>
    <name type="synonym">Crioceris striolata</name>
    <dbReference type="NCBI Taxonomy" id="444603"/>
    <lineage>
        <taxon>Eukaryota</taxon>
        <taxon>Metazoa</taxon>
        <taxon>Ecdysozoa</taxon>
        <taxon>Arthropoda</taxon>
        <taxon>Hexapoda</taxon>
        <taxon>Insecta</taxon>
        <taxon>Pterygota</taxon>
        <taxon>Neoptera</taxon>
        <taxon>Endopterygota</taxon>
        <taxon>Coleoptera</taxon>
        <taxon>Polyphaga</taxon>
        <taxon>Cucujiformia</taxon>
        <taxon>Chrysomeloidea</taxon>
        <taxon>Chrysomelidae</taxon>
        <taxon>Galerucinae</taxon>
        <taxon>Alticini</taxon>
        <taxon>Phyllotreta</taxon>
    </lineage>
</organism>